<dbReference type="PIRSF" id="PIRSF028757">
    <property type="entry name" value="LD-carboxypeptidase"/>
    <property type="match status" value="1"/>
</dbReference>
<comment type="caution">
    <text evidence="5">The sequence shown here is derived from an EMBL/GenBank/DDBJ whole genome shotgun (WGS) entry which is preliminary data.</text>
</comment>
<dbReference type="AlphaFoldDB" id="H3NJR1"/>
<dbReference type="InterPro" id="IPR027461">
    <property type="entry name" value="Carboxypeptidase_A_C_sf"/>
</dbReference>
<comment type="similarity">
    <text evidence="1">Belongs to the peptidase S66 family.</text>
</comment>
<dbReference type="STRING" id="883113.HMPREF9708_01100"/>
<dbReference type="InterPro" id="IPR029062">
    <property type="entry name" value="Class_I_gatase-like"/>
</dbReference>
<dbReference type="SUPFAM" id="SSF141986">
    <property type="entry name" value="LD-carboxypeptidase A C-terminal domain-like"/>
    <property type="match status" value="1"/>
</dbReference>
<dbReference type="GO" id="GO:0016787">
    <property type="term" value="F:hydrolase activity"/>
    <property type="evidence" value="ECO:0007669"/>
    <property type="project" value="UniProtKB-KW"/>
</dbReference>
<dbReference type="InterPro" id="IPR003507">
    <property type="entry name" value="S66_fam"/>
</dbReference>
<evidence type="ECO:0000259" key="4">
    <source>
        <dbReference type="Pfam" id="PF17676"/>
    </source>
</evidence>
<dbReference type="RefSeq" id="WP_006309282.1">
    <property type="nucleotide sequence ID" value="NZ_JH601133.1"/>
</dbReference>
<evidence type="ECO:0000313" key="5">
    <source>
        <dbReference type="EMBL" id="EHR36874.1"/>
    </source>
</evidence>
<dbReference type="EMBL" id="AGEG01000013">
    <property type="protein sequence ID" value="EHR36874.1"/>
    <property type="molecule type" value="Genomic_DNA"/>
</dbReference>
<dbReference type="eggNOG" id="COG1619">
    <property type="taxonomic scope" value="Bacteria"/>
</dbReference>
<name>H3NJR1_9LACT</name>
<feature type="domain" description="LD-carboxypeptidase N-terminal" evidence="3">
    <location>
        <begin position="6"/>
        <end position="129"/>
    </location>
</feature>
<keyword evidence="6" id="KW-1185">Reference proteome</keyword>
<dbReference type="Pfam" id="PF02016">
    <property type="entry name" value="Peptidase_S66"/>
    <property type="match status" value="1"/>
</dbReference>
<proteinExistence type="inferred from homology"/>
<evidence type="ECO:0008006" key="7">
    <source>
        <dbReference type="Google" id="ProtNLM"/>
    </source>
</evidence>
<accession>H3NJR1</accession>
<feature type="domain" description="LD-carboxypeptidase C-terminal" evidence="4">
    <location>
        <begin position="203"/>
        <end position="330"/>
    </location>
</feature>
<keyword evidence="2" id="KW-0378">Hydrolase</keyword>
<dbReference type="CDD" id="cd07062">
    <property type="entry name" value="Peptidase_S66_mccF_like"/>
    <property type="match status" value="1"/>
</dbReference>
<evidence type="ECO:0000256" key="1">
    <source>
        <dbReference type="ARBA" id="ARBA00010233"/>
    </source>
</evidence>
<dbReference type="SUPFAM" id="SSF52317">
    <property type="entry name" value="Class I glutamine amidotransferase-like"/>
    <property type="match status" value="1"/>
</dbReference>
<dbReference type="Pfam" id="PF17676">
    <property type="entry name" value="Peptidase_S66C"/>
    <property type="match status" value="1"/>
</dbReference>
<dbReference type="Proteomes" id="UP000006190">
    <property type="component" value="Unassembled WGS sequence"/>
</dbReference>
<dbReference type="Gene3D" id="3.40.50.10740">
    <property type="entry name" value="Class I glutamine amidotransferase-like"/>
    <property type="match status" value="1"/>
</dbReference>
<dbReference type="HOGENOM" id="CLU_034346_1_0_9"/>
<sequence>MKIKKIGIVSLSSGLLGEAFVDHQIAIGLERLISLGLEVEFLPNSRKGITYLQAHPEARAEDLLQAMADDSIDMILCAIGGDDTYRLAPHLFDQDALAKVAKQKVFLGFSDTTANHFMFHKLGIKTFYGQAFLPDIAELSDQMLDYTAHYFEELIHKGRITEIRPSDVWYPNREDFGVSQVGTEMPAYQNNGFELLQGPTKFEGEILGGCLESIDQFFNNARHADSVAITNKYQLFPSLEDWRDKILLLETSEEKTAPDLFKKMIQTLADYGIFEVLSGLLVGKPQDEAYYEAYKDILVQEIGNTNLPILYNLNVGHAMPRCIVPFGVPAFVDAVEQRIRFED</sequence>
<dbReference type="InterPro" id="IPR040449">
    <property type="entry name" value="Peptidase_S66_N"/>
</dbReference>
<organism evidence="5 6">
    <name type="scientific">Facklamia languida CCUG 37842</name>
    <dbReference type="NCBI Taxonomy" id="883113"/>
    <lineage>
        <taxon>Bacteria</taxon>
        <taxon>Bacillati</taxon>
        <taxon>Bacillota</taxon>
        <taxon>Bacilli</taxon>
        <taxon>Lactobacillales</taxon>
        <taxon>Aerococcaceae</taxon>
        <taxon>Facklamia</taxon>
    </lineage>
</organism>
<evidence type="ECO:0000313" key="6">
    <source>
        <dbReference type="Proteomes" id="UP000006190"/>
    </source>
</evidence>
<dbReference type="PANTHER" id="PTHR30237:SF4">
    <property type="entry name" value="LD-CARBOXYPEPTIDASE C-TERMINAL DOMAIN-CONTAINING PROTEIN"/>
    <property type="match status" value="1"/>
</dbReference>
<dbReference type="PANTHER" id="PTHR30237">
    <property type="entry name" value="MURAMOYLTETRAPEPTIDE CARBOXYPEPTIDASE"/>
    <property type="match status" value="1"/>
</dbReference>
<reference evidence="5 6" key="1">
    <citation type="submission" date="2012-01" db="EMBL/GenBank/DDBJ databases">
        <title>The Genome Sequence of Facklamia languida CCUG 37842.</title>
        <authorList>
            <consortium name="The Broad Institute Genome Sequencing Platform"/>
            <person name="Earl A."/>
            <person name="Ward D."/>
            <person name="Feldgarden M."/>
            <person name="Gevers D."/>
            <person name="Huys G."/>
            <person name="Young S.K."/>
            <person name="Zeng Q."/>
            <person name="Gargeya S."/>
            <person name="Fitzgerald M."/>
            <person name="Haas B."/>
            <person name="Abouelleil A."/>
            <person name="Alvarado L."/>
            <person name="Arachchi H.M."/>
            <person name="Berlin A."/>
            <person name="Chapman S.B."/>
            <person name="Gearin G."/>
            <person name="Goldberg J."/>
            <person name="Griggs A."/>
            <person name="Gujja S."/>
            <person name="Hansen M."/>
            <person name="Heiman D."/>
            <person name="Howarth C."/>
            <person name="Larimer J."/>
            <person name="Lui A."/>
            <person name="MacDonald P.J.P."/>
            <person name="McCowen C."/>
            <person name="Montmayeur A."/>
            <person name="Murphy C."/>
            <person name="Neiman D."/>
            <person name="Pearson M."/>
            <person name="Priest M."/>
            <person name="Roberts A."/>
            <person name="Saif S."/>
            <person name="Shea T."/>
            <person name="Sisk P."/>
            <person name="Stolte C."/>
            <person name="Sykes S."/>
            <person name="Wortman J."/>
            <person name="Nusbaum C."/>
            <person name="Birren B."/>
        </authorList>
    </citation>
    <scope>NUCLEOTIDE SEQUENCE [LARGE SCALE GENOMIC DNA]</scope>
    <source>
        <strain evidence="5 6">CCUG 37842</strain>
    </source>
</reference>
<dbReference type="InterPro" id="IPR040921">
    <property type="entry name" value="Peptidase_S66C"/>
</dbReference>
<evidence type="ECO:0000259" key="3">
    <source>
        <dbReference type="Pfam" id="PF02016"/>
    </source>
</evidence>
<protein>
    <recommendedName>
        <fullName evidence="7">LD-carboxypeptidase</fullName>
    </recommendedName>
</protein>
<evidence type="ECO:0000256" key="2">
    <source>
        <dbReference type="ARBA" id="ARBA00022801"/>
    </source>
</evidence>
<dbReference type="InterPro" id="IPR027478">
    <property type="entry name" value="LdcA_N"/>
</dbReference>
<dbReference type="PATRIC" id="fig|883113.3.peg.1093"/>
<dbReference type="OrthoDB" id="9807329at2"/>
<gene>
    <name evidence="5" type="ORF">HMPREF9708_01100</name>
</gene>
<dbReference type="Gene3D" id="3.50.30.60">
    <property type="entry name" value="LD-carboxypeptidase A C-terminal domain-like"/>
    <property type="match status" value="1"/>
</dbReference>